<evidence type="ECO:0000313" key="10">
    <source>
        <dbReference type="Proteomes" id="UP001320544"/>
    </source>
</evidence>
<reference evidence="9 10" key="1">
    <citation type="submission" date="2022-01" db="EMBL/GenBank/DDBJ databases">
        <title>Novel bile acid biosynthetic pathways are enriched in the microbiome of centenarians.</title>
        <authorList>
            <person name="Sato Y."/>
            <person name="Atarashi K."/>
            <person name="Plichta R.D."/>
            <person name="Arai Y."/>
            <person name="Sasajima S."/>
            <person name="Kearney M.S."/>
            <person name="Suda W."/>
            <person name="Takeshita K."/>
            <person name="Sasaki T."/>
            <person name="Okamoto S."/>
            <person name="Skelly N.A."/>
            <person name="Okamura Y."/>
            <person name="Vlamakis H."/>
            <person name="Li Y."/>
            <person name="Tanoue T."/>
            <person name="Takei H."/>
            <person name="Nittono H."/>
            <person name="Narushima S."/>
            <person name="Irie J."/>
            <person name="Itoh H."/>
            <person name="Moriya K."/>
            <person name="Sugiura Y."/>
            <person name="Suematsu M."/>
            <person name="Moritoki N."/>
            <person name="Shibata S."/>
            <person name="Littman R.D."/>
            <person name="Fischbach A.M."/>
            <person name="Uwamino Y."/>
            <person name="Inoue T."/>
            <person name="Honda A."/>
            <person name="Hattori M."/>
            <person name="Murai T."/>
            <person name="Xavier J.R."/>
            <person name="Hirose N."/>
            <person name="Honda K."/>
        </authorList>
    </citation>
    <scope>NUCLEOTIDE SEQUENCE [LARGE SCALE GENOMIC DNA]</scope>
    <source>
        <strain evidence="9 10">CE91-St30</strain>
    </source>
</reference>
<keyword evidence="4" id="KW-0249">Electron transport</keyword>
<evidence type="ECO:0000313" key="9">
    <source>
        <dbReference type="EMBL" id="BDE95659.1"/>
    </source>
</evidence>
<evidence type="ECO:0000256" key="1">
    <source>
        <dbReference type="ARBA" id="ARBA00022448"/>
    </source>
</evidence>
<keyword evidence="6" id="KW-0411">Iron-sulfur</keyword>
<accession>A0ABN6MCD4</accession>
<evidence type="ECO:0000256" key="5">
    <source>
        <dbReference type="ARBA" id="ARBA00023004"/>
    </source>
</evidence>
<dbReference type="InterPro" id="IPR017896">
    <property type="entry name" value="4Fe4S_Fe-S-bd"/>
</dbReference>
<keyword evidence="2" id="KW-0004">4Fe-4S</keyword>
<evidence type="ECO:0000256" key="6">
    <source>
        <dbReference type="ARBA" id="ARBA00023014"/>
    </source>
</evidence>
<dbReference type="Pfam" id="PF12801">
    <property type="entry name" value="Fer4_5"/>
    <property type="match status" value="3"/>
</dbReference>
<feature type="transmembrane region" description="Helical" evidence="7">
    <location>
        <begin position="122"/>
        <end position="142"/>
    </location>
</feature>
<evidence type="ECO:0000259" key="8">
    <source>
        <dbReference type="PROSITE" id="PS51379"/>
    </source>
</evidence>
<keyword evidence="5" id="KW-0408">Iron</keyword>
<keyword evidence="7" id="KW-0472">Membrane</keyword>
<dbReference type="PANTHER" id="PTHR30176:SF3">
    <property type="entry name" value="FERREDOXIN-TYPE PROTEIN NAPH"/>
    <property type="match status" value="1"/>
</dbReference>
<evidence type="ECO:0000256" key="2">
    <source>
        <dbReference type="ARBA" id="ARBA00022485"/>
    </source>
</evidence>
<name>A0ABN6MCD4_9ACTN</name>
<proteinExistence type="predicted"/>
<keyword evidence="10" id="KW-1185">Reference proteome</keyword>
<dbReference type="SUPFAM" id="SSF54862">
    <property type="entry name" value="4Fe-4S ferredoxins"/>
    <property type="match status" value="1"/>
</dbReference>
<organism evidence="9 10">
    <name type="scientific">Raoultibacter timonensis</name>
    <dbReference type="NCBI Taxonomy" id="1907662"/>
    <lineage>
        <taxon>Bacteria</taxon>
        <taxon>Bacillati</taxon>
        <taxon>Actinomycetota</taxon>
        <taxon>Coriobacteriia</taxon>
        <taxon>Eggerthellales</taxon>
        <taxon>Eggerthellaceae</taxon>
        <taxon>Raoultibacter</taxon>
    </lineage>
</organism>
<keyword evidence="7" id="KW-0812">Transmembrane</keyword>
<dbReference type="PANTHER" id="PTHR30176">
    <property type="entry name" value="FERREDOXIN-TYPE PROTEIN NAPH"/>
    <property type="match status" value="1"/>
</dbReference>
<evidence type="ECO:0000256" key="7">
    <source>
        <dbReference type="SAM" id="Phobius"/>
    </source>
</evidence>
<keyword evidence="7" id="KW-1133">Transmembrane helix</keyword>
<evidence type="ECO:0000256" key="4">
    <source>
        <dbReference type="ARBA" id="ARBA00022982"/>
    </source>
</evidence>
<gene>
    <name evidence="9" type="ORF">CE91St30_09920</name>
</gene>
<sequence length="302" mass="32955">MGPIARFKRSIIQLLAALLYNLNFEGFATGTIYQGDTKGVCVPGLNCYSCPGAIGACPIGSLQAALVASDQRLPLYIIGTILAFGALLGRTVCGWLCPFGFIQDLLDKVPLPKIRKGAWSRAFSWGKYVILFGLVIVAPIVLLNATGIGTPAFCAYLCPAGTLEAGIPLVAMNEDLRFMLGALFDWKVGVLVALLAVSLFVYRPFCRFFCPLGALYSFFNRFALLRYRVDEEACTNCGACLDVCKVDIRRVSDRECIQCGACVTSCKTSAIRFSLRDMLANNLHIDGSRRDDAPSEREEQRS</sequence>
<keyword evidence="3" id="KW-0479">Metal-binding</keyword>
<keyword evidence="1" id="KW-0813">Transport</keyword>
<protein>
    <submittedName>
        <fullName evidence="9">4Fe-4S ferredoxin</fullName>
    </submittedName>
</protein>
<feature type="domain" description="4Fe-4S ferredoxin-type" evidence="8">
    <location>
        <begin position="225"/>
        <end position="254"/>
    </location>
</feature>
<evidence type="ECO:0000256" key="3">
    <source>
        <dbReference type="ARBA" id="ARBA00022723"/>
    </source>
</evidence>
<dbReference type="InterPro" id="IPR051684">
    <property type="entry name" value="Electron_Trans/Redox"/>
</dbReference>
<dbReference type="PROSITE" id="PS51379">
    <property type="entry name" value="4FE4S_FER_2"/>
    <property type="match status" value="2"/>
</dbReference>
<dbReference type="EMBL" id="AP025564">
    <property type="protein sequence ID" value="BDE95659.1"/>
    <property type="molecule type" value="Genomic_DNA"/>
</dbReference>
<dbReference type="RefSeq" id="WP_244411969.1">
    <property type="nucleotide sequence ID" value="NZ_AP025564.1"/>
</dbReference>
<feature type="transmembrane region" description="Helical" evidence="7">
    <location>
        <begin position="183"/>
        <end position="202"/>
    </location>
</feature>
<feature type="transmembrane region" description="Helical" evidence="7">
    <location>
        <begin position="75"/>
        <end position="101"/>
    </location>
</feature>
<dbReference type="Gene3D" id="3.30.70.20">
    <property type="match status" value="1"/>
</dbReference>
<feature type="domain" description="4Fe-4S ferredoxin-type" evidence="8">
    <location>
        <begin position="255"/>
        <end position="276"/>
    </location>
</feature>
<dbReference type="Pfam" id="PF00037">
    <property type="entry name" value="Fer4"/>
    <property type="match status" value="1"/>
</dbReference>
<dbReference type="Proteomes" id="UP001320544">
    <property type="component" value="Chromosome"/>
</dbReference>